<dbReference type="KEGG" id="ipo:Ilyop_0714"/>
<keyword evidence="3" id="KW-1185">Reference proteome</keyword>
<dbReference type="InterPro" id="IPR012902">
    <property type="entry name" value="N_methyl_site"/>
</dbReference>
<evidence type="ECO:0008006" key="4">
    <source>
        <dbReference type="Google" id="ProtNLM"/>
    </source>
</evidence>
<dbReference type="HOGENOM" id="CLU_1419773_0_0_0"/>
<evidence type="ECO:0000313" key="2">
    <source>
        <dbReference type="EMBL" id="ADO82501.1"/>
    </source>
</evidence>
<protein>
    <recommendedName>
        <fullName evidence="4">Prepilin-type N-terminal cleavage/methylation domain-containing protein</fullName>
    </recommendedName>
</protein>
<sequence>MKKKGYTAIEFVVAIAILLVLAWIGGLSVIESIKRNDYNEMISIIPKAIFVETNKAFEEGEEKIITLDLTSKFIEAEEGEKYLPENYTYSVYSVTRDDDWSIGESSSSTDVTEKLTDSHSEVEFEVDDEGKINSVYYDGDDSSEDSGFYSKYHPSILVESDGEPFCRIDIISSLHITPKVKVYRPDGADSTIEDMKDPDKWILDSRI</sequence>
<name>E3H6Y2_ILYPC</name>
<gene>
    <name evidence="2" type="ordered locus">Ilyop_0714</name>
</gene>
<dbReference type="STRING" id="572544.Ilyop_0714"/>
<dbReference type="EMBL" id="CP002281">
    <property type="protein sequence ID" value="ADO82501.1"/>
    <property type="molecule type" value="Genomic_DNA"/>
</dbReference>
<evidence type="ECO:0000313" key="3">
    <source>
        <dbReference type="Proteomes" id="UP000006875"/>
    </source>
</evidence>
<keyword evidence="1" id="KW-1133">Transmembrane helix</keyword>
<dbReference type="NCBIfam" id="TIGR02532">
    <property type="entry name" value="IV_pilin_GFxxxE"/>
    <property type="match status" value="1"/>
</dbReference>
<reference evidence="2 3" key="1">
    <citation type="journal article" date="2010" name="Stand. Genomic Sci.">
        <title>Complete genome sequence of Ilyobacter polytropus type strain (CuHbu1).</title>
        <authorList>
            <person name="Sikorski J."/>
            <person name="Chertkov O."/>
            <person name="Lapidus A."/>
            <person name="Nolan M."/>
            <person name="Lucas S."/>
            <person name="Del Rio T.G."/>
            <person name="Tice H."/>
            <person name="Cheng J.F."/>
            <person name="Tapia R."/>
            <person name="Han C."/>
            <person name="Goodwin L."/>
            <person name="Pitluck S."/>
            <person name="Liolios K."/>
            <person name="Ivanova N."/>
            <person name="Mavromatis K."/>
            <person name="Mikhailova N."/>
            <person name="Pati A."/>
            <person name="Chen A."/>
            <person name="Palaniappan K."/>
            <person name="Land M."/>
            <person name="Hauser L."/>
            <person name="Chang Y.J."/>
            <person name="Jeffries C.D."/>
            <person name="Brambilla E."/>
            <person name="Yasawong M."/>
            <person name="Rohde M."/>
            <person name="Pukall R."/>
            <person name="Spring S."/>
            <person name="Goker M."/>
            <person name="Woyke T."/>
            <person name="Bristow J."/>
            <person name="Eisen J.A."/>
            <person name="Markowitz V."/>
            <person name="Hugenholtz P."/>
            <person name="Kyrpides N.C."/>
            <person name="Klenk H.P."/>
        </authorList>
    </citation>
    <scope>NUCLEOTIDE SEQUENCE [LARGE SCALE GENOMIC DNA]</scope>
    <source>
        <strain evidence="3">ATCC 51220 / DSM 2926 / LMG 16218 / CuHBu1</strain>
    </source>
</reference>
<dbReference type="RefSeq" id="WP_013387171.1">
    <property type="nucleotide sequence ID" value="NC_014632.1"/>
</dbReference>
<evidence type="ECO:0000256" key="1">
    <source>
        <dbReference type="SAM" id="Phobius"/>
    </source>
</evidence>
<accession>E3H6Y2</accession>
<proteinExistence type="predicted"/>
<keyword evidence="1" id="KW-0812">Transmembrane</keyword>
<organism evidence="2 3">
    <name type="scientific">Ilyobacter polytropus (strain ATCC 51220 / DSM 2926 / LMG 16218 / CuHBu1)</name>
    <dbReference type="NCBI Taxonomy" id="572544"/>
    <lineage>
        <taxon>Bacteria</taxon>
        <taxon>Fusobacteriati</taxon>
        <taxon>Fusobacteriota</taxon>
        <taxon>Fusobacteriia</taxon>
        <taxon>Fusobacteriales</taxon>
        <taxon>Fusobacteriaceae</taxon>
        <taxon>Ilyobacter</taxon>
    </lineage>
</organism>
<keyword evidence="1" id="KW-0472">Membrane</keyword>
<feature type="transmembrane region" description="Helical" evidence="1">
    <location>
        <begin position="6"/>
        <end position="30"/>
    </location>
</feature>
<dbReference type="Proteomes" id="UP000006875">
    <property type="component" value="Chromosome"/>
</dbReference>
<dbReference type="AlphaFoldDB" id="E3H6Y2"/>